<feature type="binding site" evidence="6">
    <location>
        <begin position="43"/>
        <end position="50"/>
    </location>
    <ligand>
        <name>GTP</name>
        <dbReference type="ChEBI" id="CHEBI:37565"/>
    </ligand>
</feature>
<dbReference type="GO" id="GO:0005739">
    <property type="term" value="C:mitochondrion"/>
    <property type="evidence" value="ECO:0007669"/>
    <property type="project" value="UniProtKB-SubCell"/>
</dbReference>
<protein>
    <recommendedName>
        <fullName evidence="6">Elongation factor G, mitochondrial</fullName>
        <shortName evidence="6">EF-Gmt</shortName>
    </recommendedName>
    <alternativeName>
        <fullName evidence="6">Elongation factor G 1, mitochondrial</fullName>
        <shortName evidence="6">mEF-G 1</shortName>
    </alternativeName>
    <alternativeName>
        <fullName evidence="6">Elongation factor G1</fullName>
    </alternativeName>
</protein>
<dbReference type="EMBL" id="UYWX01020295">
    <property type="protein sequence ID" value="VDM30360.1"/>
    <property type="molecule type" value="Genomic_DNA"/>
</dbReference>
<dbReference type="PANTHER" id="PTHR43636:SF2">
    <property type="entry name" value="ELONGATION FACTOR G, MITOCHONDRIAL"/>
    <property type="match status" value="1"/>
</dbReference>
<dbReference type="FunFam" id="2.40.30.10:FF:000022">
    <property type="entry name" value="Elongation factor G, mitochondrial"/>
    <property type="match status" value="1"/>
</dbReference>
<comment type="pathway">
    <text evidence="6">Protein biosynthesis; polypeptide chain elongation.</text>
</comment>
<keyword evidence="4 6" id="KW-0648">Protein biosynthesis</keyword>
<dbReference type="GO" id="GO:0005525">
    <property type="term" value="F:GTP binding"/>
    <property type="evidence" value="ECO:0007669"/>
    <property type="project" value="UniProtKB-UniRule"/>
</dbReference>
<dbReference type="InterPro" id="IPR009022">
    <property type="entry name" value="EFG_III"/>
</dbReference>
<dbReference type="InterPro" id="IPR020568">
    <property type="entry name" value="Ribosomal_Su5_D2-typ_SF"/>
</dbReference>
<dbReference type="InterPro" id="IPR005517">
    <property type="entry name" value="Transl_elong_EFG/EF2_IV"/>
</dbReference>
<keyword evidence="2 6" id="KW-0547">Nucleotide-binding</keyword>
<dbReference type="FunFam" id="3.30.70.870:FF:000001">
    <property type="entry name" value="Elongation factor G"/>
    <property type="match status" value="1"/>
</dbReference>
<dbReference type="PROSITE" id="PS00301">
    <property type="entry name" value="G_TR_1"/>
    <property type="match status" value="1"/>
</dbReference>
<dbReference type="InterPro" id="IPR027417">
    <property type="entry name" value="P-loop_NTPase"/>
</dbReference>
<dbReference type="FunFam" id="3.30.70.240:FF:000001">
    <property type="entry name" value="Elongation factor G"/>
    <property type="match status" value="1"/>
</dbReference>
<dbReference type="WBParaSite" id="TTAC_0000620601-mRNA-1">
    <property type="protein sequence ID" value="TTAC_0000620601-mRNA-1"/>
    <property type="gene ID" value="TTAC_0000620601"/>
</dbReference>
<evidence type="ECO:0000256" key="6">
    <source>
        <dbReference type="HAMAP-Rule" id="MF_03061"/>
    </source>
</evidence>
<sequence>MGFLLRASTRLHCRFVQLSLRRFNSSSSGPFDITKIRNIGISAHIDSGKTTVSERILFYTNRISSMHEVRGKDGIGAVMDSMELERQRGITIQSASTYTSWRGHTINLIDTPGHVDFTVEVERALRVLDGAVLILCAVGGVQSQTLTVERQMKRYKVPKVAFINKVDRLDANPYRVIKQMRALNIRFSDKLLYHTAFVNIPIGLESKNVGIIDLLMEKAIYFDEPQGLNLREEEIPKNMLSEAKARRSELIECLADADEEIGEAYLSEAPLSIEQLKAGIRRATLAHRFTPVLVGTALKNRGIQPLMDAVVDYLPNPLEIKHYALHEQNGATEKIPLDGSRNSDAPYLGLAFKLEASKFGQLTYTRVYQGCLRRGESVRNTRTGKKVRVPRLGRMNVDTFEDLEAVYAGDIAALFGIECSSGDTLVSPNTPMENLSMESMYIPEPVVSMSITPLDKHNIDSFSKGLARFTKEDPTFRLRHDPESGQALVSGMGELHLEIYAQRLAREYNAPCVLGKPKVAFRETLLEPVAFDYLHKKQSGGAGQYGRVIGLLEPLPTEQNTQVLFSDETMGTNIPKHYVPAIETGFRGICEAGGTLSGAKVVGVRFRLKDGAHHCVDSSDWAFQQAAEGAMRQAFERGNWIILEPIMLVECTAPVEFHGKLLSSVTRRSGLIVDTDVNDAYARVVAEVPLNDMFGFAGELRGLTEGKGEYTMEYCKYCPARSDTMEEVIAEAEAGKQDSGATNVDVKSKKKKRN</sequence>
<dbReference type="SMART" id="SM00838">
    <property type="entry name" value="EFG_C"/>
    <property type="match status" value="1"/>
</dbReference>
<dbReference type="SUPFAM" id="SSF52540">
    <property type="entry name" value="P-loop containing nucleoside triphosphate hydrolases"/>
    <property type="match status" value="1"/>
</dbReference>
<evidence type="ECO:0000256" key="5">
    <source>
        <dbReference type="ARBA" id="ARBA00023134"/>
    </source>
</evidence>
<dbReference type="InterPro" id="IPR004540">
    <property type="entry name" value="Transl_elong_EFG/EF2"/>
</dbReference>
<accession>A0A0R3WZI3</accession>
<evidence type="ECO:0000256" key="1">
    <source>
        <dbReference type="ARBA" id="ARBA00005870"/>
    </source>
</evidence>
<dbReference type="InterPro" id="IPR031157">
    <property type="entry name" value="G_TR_CS"/>
</dbReference>
<feature type="binding site" evidence="6">
    <location>
        <begin position="164"/>
        <end position="167"/>
    </location>
    <ligand>
        <name>GTP</name>
        <dbReference type="ChEBI" id="CHEBI:37565"/>
    </ligand>
</feature>
<gene>
    <name evidence="9" type="ORF">TTAC_LOCUS6191</name>
</gene>
<dbReference type="InterPro" id="IPR047872">
    <property type="entry name" value="EFG_IV"/>
</dbReference>
<feature type="domain" description="Tr-type G" evidence="8">
    <location>
        <begin position="34"/>
        <end position="318"/>
    </location>
</feature>
<dbReference type="FunFam" id="3.30.230.10:FF:000003">
    <property type="entry name" value="Elongation factor G"/>
    <property type="match status" value="1"/>
</dbReference>
<keyword evidence="10" id="KW-1185">Reference proteome</keyword>
<dbReference type="InterPro" id="IPR014721">
    <property type="entry name" value="Ribsml_uS5_D2-typ_fold_subgr"/>
</dbReference>
<dbReference type="GO" id="GO:0003746">
    <property type="term" value="F:translation elongation factor activity"/>
    <property type="evidence" value="ECO:0007669"/>
    <property type="project" value="UniProtKB-UniRule"/>
</dbReference>
<evidence type="ECO:0000256" key="4">
    <source>
        <dbReference type="ARBA" id="ARBA00022917"/>
    </source>
</evidence>
<keyword evidence="5 6" id="KW-0342">GTP-binding</keyword>
<dbReference type="STRING" id="6205.A0A0R3WZI3"/>
<dbReference type="InterPro" id="IPR035647">
    <property type="entry name" value="EFG_III/V"/>
</dbReference>
<dbReference type="NCBIfam" id="TIGR00231">
    <property type="entry name" value="small_GTP"/>
    <property type="match status" value="1"/>
</dbReference>
<dbReference type="SUPFAM" id="SSF54211">
    <property type="entry name" value="Ribosomal protein S5 domain 2-like"/>
    <property type="match status" value="1"/>
</dbReference>
<dbReference type="GO" id="GO:0070125">
    <property type="term" value="P:mitochondrial translational elongation"/>
    <property type="evidence" value="ECO:0007669"/>
    <property type="project" value="UniProtKB-UniRule"/>
</dbReference>
<dbReference type="NCBIfam" id="TIGR00484">
    <property type="entry name" value="EF-G"/>
    <property type="match status" value="1"/>
</dbReference>
<dbReference type="SMART" id="SM00889">
    <property type="entry name" value="EFG_IV"/>
    <property type="match status" value="1"/>
</dbReference>
<dbReference type="InterPro" id="IPR005225">
    <property type="entry name" value="Small_GTP-bd"/>
</dbReference>
<reference evidence="9 10" key="2">
    <citation type="submission" date="2018-11" db="EMBL/GenBank/DDBJ databases">
        <authorList>
            <consortium name="Pathogen Informatics"/>
        </authorList>
    </citation>
    <scope>NUCLEOTIDE SEQUENCE [LARGE SCALE GENOMIC DNA]</scope>
</reference>
<evidence type="ECO:0000259" key="8">
    <source>
        <dbReference type="PROSITE" id="PS51722"/>
    </source>
</evidence>
<dbReference type="Gene3D" id="3.30.70.240">
    <property type="match status" value="1"/>
</dbReference>
<comment type="function">
    <text evidence="6">Mitochondrial GTPase that catalyzes the GTP-dependent ribosomal translocation step during translation elongation. During this step, the ribosome changes from the pre-translocational (PRE) to the post-translocational (POST) state as the newly formed A-site-bound peptidyl-tRNA and P-site-bound deacylated tRNA move to the P and E sites, respectively. Catalyzes the coordinated movement of the two tRNA molecules, the mRNA and conformational changes in the ribosome.</text>
</comment>
<dbReference type="Pfam" id="PF03764">
    <property type="entry name" value="EFG_IV"/>
    <property type="match status" value="1"/>
</dbReference>
<dbReference type="CDD" id="cd01434">
    <property type="entry name" value="EFG_mtEFG1_IV"/>
    <property type="match status" value="1"/>
</dbReference>
<keyword evidence="3 6" id="KW-0251">Elongation factor</keyword>
<dbReference type="Pfam" id="PF00679">
    <property type="entry name" value="EFG_C"/>
    <property type="match status" value="1"/>
</dbReference>
<reference evidence="11" key="1">
    <citation type="submission" date="2017-02" db="UniProtKB">
        <authorList>
            <consortium name="WormBaseParasite"/>
        </authorList>
    </citation>
    <scope>IDENTIFICATION</scope>
</reference>
<dbReference type="CDD" id="cd04091">
    <property type="entry name" value="mtEFG1_II_like"/>
    <property type="match status" value="1"/>
</dbReference>
<dbReference type="Gene3D" id="3.40.50.300">
    <property type="entry name" value="P-loop containing nucleotide triphosphate hydrolases"/>
    <property type="match status" value="1"/>
</dbReference>
<dbReference type="PRINTS" id="PR00315">
    <property type="entry name" value="ELONGATNFCT"/>
</dbReference>
<dbReference type="Pfam" id="PF00009">
    <property type="entry name" value="GTP_EFTU"/>
    <property type="match status" value="1"/>
</dbReference>
<dbReference type="Proteomes" id="UP000274429">
    <property type="component" value="Unassembled WGS sequence"/>
</dbReference>
<feature type="region of interest" description="Disordered" evidence="7">
    <location>
        <begin position="732"/>
        <end position="754"/>
    </location>
</feature>
<dbReference type="GO" id="GO:0003924">
    <property type="term" value="F:GTPase activity"/>
    <property type="evidence" value="ECO:0007669"/>
    <property type="project" value="UniProtKB-UniRule"/>
</dbReference>
<dbReference type="Gene3D" id="3.30.230.10">
    <property type="match status" value="1"/>
</dbReference>
<dbReference type="InterPro" id="IPR004161">
    <property type="entry name" value="EFTu-like_2"/>
</dbReference>
<dbReference type="Pfam" id="PF14492">
    <property type="entry name" value="EFG_III"/>
    <property type="match status" value="1"/>
</dbReference>
<dbReference type="InterPro" id="IPR041095">
    <property type="entry name" value="EFG_II"/>
</dbReference>
<dbReference type="AlphaFoldDB" id="A0A0R3WZI3"/>
<evidence type="ECO:0000256" key="3">
    <source>
        <dbReference type="ARBA" id="ARBA00022768"/>
    </source>
</evidence>
<feature type="binding site" evidence="6">
    <location>
        <begin position="110"/>
        <end position="114"/>
    </location>
    <ligand>
        <name>GTP</name>
        <dbReference type="ChEBI" id="CHEBI:37565"/>
    </ligand>
</feature>
<dbReference type="OrthoDB" id="198619at2759"/>
<comment type="similarity">
    <text evidence="1">Belongs to the TRAFAC class translation factor GTPase superfamily. Classic translation factor GTPase family. EF-G/EF-2 subfamily.</text>
</comment>
<evidence type="ECO:0000256" key="2">
    <source>
        <dbReference type="ARBA" id="ARBA00022741"/>
    </source>
</evidence>
<dbReference type="PANTHER" id="PTHR43636">
    <property type="entry name" value="ELONGATION FACTOR G, MITOCHONDRIAL"/>
    <property type="match status" value="1"/>
</dbReference>
<dbReference type="InterPro" id="IPR000640">
    <property type="entry name" value="EFG_V-like"/>
</dbReference>
<dbReference type="CDD" id="cd01886">
    <property type="entry name" value="EF-G"/>
    <property type="match status" value="1"/>
</dbReference>
<name>A0A0R3WZI3_HYDTA</name>
<comment type="similarity">
    <text evidence="6">Belongs to the GTP-binding elongation factor family. EF-G/EF-2 subfamily.</text>
</comment>
<dbReference type="Pfam" id="PF03144">
    <property type="entry name" value="GTP_EFTU_D2"/>
    <property type="match status" value="1"/>
</dbReference>
<dbReference type="Gene3D" id="3.30.70.870">
    <property type="entry name" value="Elongation Factor G (Translational Gtpase), domain 3"/>
    <property type="match status" value="1"/>
</dbReference>
<dbReference type="PROSITE" id="PS51722">
    <property type="entry name" value="G_TR_2"/>
    <property type="match status" value="1"/>
</dbReference>
<dbReference type="Gene3D" id="2.40.30.10">
    <property type="entry name" value="Translation factors"/>
    <property type="match status" value="1"/>
</dbReference>
<proteinExistence type="inferred from homology"/>
<dbReference type="InterPro" id="IPR000795">
    <property type="entry name" value="T_Tr_GTP-bd_dom"/>
</dbReference>
<evidence type="ECO:0000313" key="11">
    <source>
        <dbReference type="WBParaSite" id="TTAC_0000620601-mRNA-1"/>
    </source>
</evidence>
<dbReference type="CDD" id="cd16262">
    <property type="entry name" value="EFG_III"/>
    <property type="match status" value="1"/>
</dbReference>
<dbReference type="FunFam" id="3.40.50.300:FF:000029">
    <property type="entry name" value="Elongation factor G"/>
    <property type="match status" value="1"/>
</dbReference>
<evidence type="ECO:0000313" key="9">
    <source>
        <dbReference type="EMBL" id="VDM30360.1"/>
    </source>
</evidence>
<dbReference type="HAMAP" id="MF_00054_B">
    <property type="entry name" value="EF_G_EF_2_B"/>
    <property type="match status" value="1"/>
</dbReference>
<dbReference type="UniPathway" id="UPA00345"/>
<organism evidence="11">
    <name type="scientific">Hydatigena taeniaeformis</name>
    <name type="common">Feline tapeworm</name>
    <name type="synonym">Taenia taeniaeformis</name>
    <dbReference type="NCBI Taxonomy" id="6205"/>
    <lineage>
        <taxon>Eukaryota</taxon>
        <taxon>Metazoa</taxon>
        <taxon>Spiralia</taxon>
        <taxon>Lophotrochozoa</taxon>
        <taxon>Platyhelminthes</taxon>
        <taxon>Cestoda</taxon>
        <taxon>Eucestoda</taxon>
        <taxon>Cyclophyllidea</taxon>
        <taxon>Taeniidae</taxon>
        <taxon>Hydatigera</taxon>
    </lineage>
</organism>
<evidence type="ECO:0000313" key="10">
    <source>
        <dbReference type="Proteomes" id="UP000274429"/>
    </source>
</evidence>
<comment type="subcellular location">
    <subcellularLocation>
        <location evidence="6">Mitochondrion</location>
    </subcellularLocation>
</comment>
<dbReference type="SUPFAM" id="SSF54980">
    <property type="entry name" value="EF-G C-terminal domain-like"/>
    <property type="match status" value="2"/>
</dbReference>
<keyword evidence="6" id="KW-0496">Mitochondrion</keyword>
<dbReference type="InterPro" id="IPR009000">
    <property type="entry name" value="Transl_B-barrel_sf"/>
</dbReference>
<evidence type="ECO:0000256" key="7">
    <source>
        <dbReference type="SAM" id="MobiDB-lite"/>
    </source>
</evidence>
<dbReference type="SUPFAM" id="SSF50447">
    <property type="entry name" value="Translation proteins"/>
    <property type="match status" value="1"/>
</dbReference>